<evidence type="ECO:0000256" key="5">
    <source>
        <dbReference type="ARBA" id="ARBA00016185"/>
    </source>
</evidence>
<dbReference type="EMBL" id="SNYS01000008">
    <property type="protein sequence ID" value="TDQ68886.1"/>
    <property type="molecule type" value="Genomic_DNA"/>
</dbReference>
<dbReference type="NCBIfam" id="NF002281">
    <property type="entry name" value="PRK01209.2-5"/>
    <property type="match status" value="1"/>
</dbReference>
<feature type="transmembrane region" description="Helical" evidence="11">
    <location>
        <begin position="228"/>
        <end position="250"/>
    </location>
</feature>
<evidence type="ECO:0000313" key="12">
    <source>
        <dbReference type="EMBL" id="TDQ68886.1"/>
    </source>
</evidence>
<protein>
    <recommendedName>
        <fullName evidence="5 11">Probable cobalamin biosynthesis protein CobD</fullName>
    </recommendedName>
</protein>
<keyword evidence="9 11" id="KW-1133">Transmembrane helix</keyword>
<keyword evidence="6 11" id="KW-1003">Cell membrane</keyword>
<evidence type="ECO:0000256" key="10">
    <source>
        <dbReference type="ARBA" id="ARBA00023136"/>
    </source>
</evidence>
<comment type="caution">
    <text evidence="12">The sequence shown here is derived from an EMBL/GenBank/DDBJ whole genome shotgun (WGS) entry which is preliminary data.</text>
</comment>
<dbReference type="NCBIfam" id="TIGR00380">
    <property type="entry name" value="cobal_cbiB"/>
    <property type="match status" value="1"/>
</dbReference>
<evidence type="ECO:0000256" key="2">
    <source>
        <dbReference type="ARBA" id="ARBA00004651"/>
    </source>
</evidence>
<keyword evidence="7 11" id="KW-0169">Cobalamin biosynthesis</keyword>
<comment type="function">
    <text evidence="1 11">Converts cobyric acid to cobinamide by the addition of aminopropanol on the F carboxylic group.</text>
</comment>
<dbReference type="GO" id="GO:0015420">
    <property type="term" value="F:ABC-type vitamin B12 transporter activity"/>
    <property type="evidence" value="ECO:0007669"/>
    <property type="project" value="UniProtKB-UniRule"/>
</dbReference>
<evidence type="ECO:0000256" key="3">
    <source>
        <dbReference type="ARBA" id="ARBA00004953"/>
    </source>
</evidence>
<feature type="transmembrane region" description="Helical" evidence="11">
    <location>
        <begin position="317"/>
        <end position="343"/>
    </location>
</feature>
<gene>
    <name evidence="11" type="primary">cobD</name>
    <name evidence="12" type="ORF">C7391_1085</name>
</gene>
<feature type="transmembrane region" description="Helical" evidence="11">
    <location>
        <begin position="177"/>
        <end position="198"/>
    </location>
</feature>
<dbReference type="OrthoDB" id="46105at2157"/>
<sequence>MVLELFQTLTPLYQHLSDAFTYTSAELILVLLLAVLIDLIFGEPPTAVHPVVWIGKLIGFLKSKAPKTHRKLYGTLMALTVICFAVLLAVLVVLIAHYEHMPDIIGILIQAVFLKATFAIKCMVQPAKEIQKKMDNDIETVRKELMTYVSRDTSALSKSQIISAVVESISENYVDALLTPIFFYVVFGPLGLPAAYLFKAASTLDSMVGYKNEKYIHLGWFSAKFDDVLNWIPARLSPIFIAVGAGVSNFMTGDLEKMKPVDGLKLAWKENKTTPSPNSGWPMAAAAGALQIRFEKPNTYVIGNDYREPESQDISRVSILIIMTSINSAVAGVLAIGLIWYAASLI</sequence>
<dbReference type="PANTHER" id="PTHR34308">
    <property type="entry name" value="COBALAMIN BIOSYNTHESIS PROTEIN CBIB"/>
    <property type="match status" value="1"/>
</dbReference>
<evidence type="ECO:0000313" key="13">
    <source>
        <dbReference type="Proteomes" id="UP000294855"/>
    </source>
</evidence>
<evidence type="ECO:0000256" key="6">
    <source>
        <dbReference type="ARBA" id="ARBA00022475"/>
    </source>
</evidence>
<dbReference type="RefSeq" id="WP_133517528.1">
    <property type="nucleotide sequence ID" value="NZ_JAHDUW010000003.1"/>
</dbReference>
<evidence type="ECO:0000256" key="7">
    <source>
        <dbReference type="ARBA" id="ARBA00022573"/>
    </source>
</evidence>
<dbReference type="Proteomes" id="UP000294855">
    <property type="component" value="Unassembled WGS sequence"/>
</dbReference>
<accession>A0A484F4Y8</accession>
<dbReference type="AlphaFoldDB" id="A0A484F4Y8"/>
<dbReference type="HAMAP" id="MF_00024">
    <property type="entry name" value="CobD_CbiB"/>
    <property type="match status" value="1"/>
</dbReference>
<dbReference type="GO" id="GO:0009236">
    <property type="term" value="P:cobalamin biosynthetic process"/>
    <property type="evidence" value="ECO:0007669"/>
    <property type="project" value="UniProtKB-UniRule"/>
</dbReference>
<feature type="transmembrane region" description="Helical" evidence="11">
    <location>
        <begin position="104"/>
        <end position="124"/>
    </location>
</feature>
<dbReference type="PANTHER" id="PTHR34308:SF1">
    <property type="entry name" value="COBALAMIN BIOSYNTHESIS PROTEIN CBIB"/>
    <property type="match status" value="1"/>
</dbReference>
<reference evidence="12 13" key="1">
    <citation type="submission" date="2019-03" db="EMBL/GenBank/DDBJ databases">
        <title>Genomic Encyclopedia of Type Strains, Phase IV (KMG-IV): sequencing the most valuable type-strain genomes for metagenomic binning, comparative biology and taxonomic classification.</title>
        <authorList>
            <person name="Goeker M."/>
        </authorList>
    </citation>
    <scope>NUCLEOTIDE SEQUENCE [LARGE SCALE GENOMIC DNA]</scope>
    <source>
        <strain evidence="12 13">DSM 13328</strain>
    </source>
</reference>
<feature type="transmembrane region" description="Helical" evidence="11">
    <location>
        <begin position="20"/>
        <end position="41"/>
    </location>
</feature>
<name>A0A484F4Y8_9EURY</name>
<dbReference type="InterPro" id="IPR004485">
    <property type="entry name" value="Cobalamin_biosynth_CobD/CbiB"/>
</dbReference>
<keyword evidence="13" id="KW-1185">Reference proteome</keyword>
<dbReference type="UniPathway" id="UPA00148"/>
<dbReference type="GO" id="GO:0048472">
    <property type="term" value="F:threonine-phosphate decarboxylase activity"/>
    <property type="evidence" value="ECO:0007669"/>
    <property type="project" value="InterPro"/>
</dbReference>
<keyword evidence="8 11" id="KW-0812">Transmembrane</keyword>
<evidence type="ECO:0000256" key="11">
    <source>
        <dbReference type="HAMAP-Rule" id="MF_00024"/>
    </source>
</evidence>
<comment type="pathway">
    <text evidence="3 11">Cofactor biosynthesis; adenosylcobalamin biosynthesis.</text>
</comment>
<evidence type="ECO:0000256" key="4">
    <source>
        <dbReference type="ARBA" id="ARBA00006263"/>
    </source>
</evidence>
<comment type="similarity">
    <text evidence="4 11">Belongs to the CobD/CbiB family.</text>
</comment>
<evidence type="ECO:0000256" key="9">
    <source>
        <dbReference type="ARBA" id="ARBA00022989"/>
    </source>
</evidence>
<comment type="subcellular location">
    <subcellularLocation>
        <location evidence="2 11">Cell membrane</location>
        <topology evidence="2 11">Multi-pass membrane protein</topology>
    </subcellularLocation>
</comment>
<evidence type="ECO:0000256" key="8">
    <source>
        <dbReference type="ARBA" id="ARBA00022692"/>
    </source>
</evidence>
<dbReference type="Pfam" id="PF03186">
    <property type="entry name" value="CobD_Cbib"/>
    <property type="match status" value="1"/>
</dbReference>
<feature type="transmembrane region" description="Helical" evidence="11">
    <location>
        <begin position="72"/>
        <end position="98"/>
    </location>
</feature>
<dbReference type="GO" id="GO:0005886">
    <property type="term" value="C:plasma membrane"/>
    <property type="evidence" value="ECO:0007669"/>
    <property type="project" value="UniProtKB-SubCell"/>
</dbReference>
<keyword evidence="10 11" id="KW-0472">Membrane</keyword>
<organism evidence="12 13">
    <name type="scientific">Methanimicrococcus blatticola</name>
    <dbReference type="NCBI Taxonomy" id="91560"/>
    <lineage>
        <taxon>Archaea</taxon>
        <taxon>Methanobacteriati</taxon>
        <taxon>Methanobacteriota</taxon>
        <taxon>Stenosarchaea group</taxon>
        <taxon>Methanomicrobia</taxon>
        <taxon>Methanosarcinales</taxon>
        <taxon>Methanosarcinaceae</taxon>
        <taxon>Methanimicrococcus</taxon>
    </lineage>
</organism>
<proteinExistence type="inferred from homology"/>
<evidence type="ECO:0000256" key="1">
    <source>
        <dbReference type="ARBA" id="ARBA00003384"/>
    </source>
</evidence>